<dbReference type="AlphaFoldDB" id="A0A6A4VQ72"/>
<evidence type="ECO:0000313" key="14">
    <source>
        <dbReference type="EMBL" id="KAF0293704.1"/>
    </source>
</evidence>
<evidence type="ECO:0000256" key="10">
    <source>
        <dbReference type="ARBA" id="ARBA00023201"/>
    </source>
</evidence>
<comment type="subcellular location">
    <subcellularLocation>
        <location evidence="1">Membrane</location>
        <topology evidence="1">Multi-pass membrane protein</topology>
    </subcellularLocation>
</comment>
<feature type="transmembrane region" description="Helical" evidence="13">
    <location>
        <begin position="48"/>
        <end position="65"/>
    </location>
</feature>
<accession>A0A6A4VQ72</accession>
<sequence length="317" mass="34958">MASGGAARGGRPTSLGAVVSEVSDHAWSATGIGGLSHAHGARLPLMRLLWLVLFLVGLALTAIDVRRVVLEYLSSPHVTKTDTKYETTVPFPSVTVCNQNQVDCLLLLKHSMDPRYTAVLSRVLTLSDCLAEGALSCPLVWDTVASSANEQWINDTEPFCLDCGRCEGLEMHIAKEQEYNRVVLEYLSSPHVTKTDTKYETTVPFPSVTVCNQNQVDCLLLLKHSMDPRYTAVLSRVLTLSDCLEEGALSCPLVWDTVASSANEQWINDTEPFCLDCGRCEGLEMHIAKEQEYNRCRNFATPSLPEEMSQGNETCRI</sequence>
<keyword evidence="8 12" id="KW-0406">Ion transport</keyword>
<dbReference type="GO" id="GO:0015280">
    <property type="term" value="F:ligand-gated sodium channel activity"/>
    <property type="evidence" value="ECO:0007669"/>
    <property type="project" value="TreeGrafter"/>
</dbReference>
<dbReference type="InterPro" id="IPR001873">
    <property type="entry name" value="ENaC"/>
</dbReference>
<keyword evidence="5 12" id="KW-0812">Transmembrane</keyword>
<gene>
    <name evidence="14" type="primary">ASIC1_0</name>
    <name evidence="14" type="ORF">FJT64_008569</name>
</gene>
<dbReference type="PANTHER" id="PTHR11690">
    <property type="entry name" value="AMILORIDE-SENSITIVE SODIUM CHANNEL-RELATED"/>
    <property type="match status" value="1"/>
</dbReference>
<keyword evidence="7" id="KW-0915">Sodium</keyword>
<dbReference type="PANTHER" id="PTHR11690:SF222">
    <property type="entry name" value="AMILORIDE-SENSITIVE SODIUM CHANNEL SUBUNIT GAMMA"/>
    <property type="match status" value="1"/>
</dbReference>
<evidence type="ECO:0000256" key="1">
    <source>
        <dbReference type="ARBA" id="ARBA00004141"/>
    </source>
</evidence>
<evidence type="ECO:0000256" key="5">
    <source>
        <dbReference type="ARBA" id="ARBA00022692"/>
    </source>
</evidence>
<dbReference type="OrthoDB" id="6380875at2759"/>
<evidence type="ECO:0000256" key="8">
    <source>
        <dbReference type="ARBA" id="ARBA00023065"/>
    </source>
</evidence>
<dbReference type="Pfam" id="PF00858">
    <property type="entry name" value="ASC"/>
    <property type="match status" value="2"/>
</dbReference>
<keyword evidence="9 13" id="KW-0472">Membrane</keyword>
<evidence type="ECO:0000256" key="2">
    <source>
        <dbReference type="ARBA" id="ARBA00007193"/>
    </source>
</evidence>
<evidence type="ECO:0000256" key="4">
    <source>
        <dbReference type="ARBA" id="ARBA00022461"/>
    </source>
</evidence>
<keyword evidence="6 13" id="KW-1133">Transmembrane helix</keyword>
<evidence type="ECO:0000256" key="12">
    <source>
        <dbReference type="RuleBase" id="RU000679"/>
    </source>
</evidence>
<name>A0A6A4VQ72_AMPAM</name>
<keyword evidence="10 12" id="KW-0739">Sodium transport</keyword>
<comment type="similarity">
    <text evidence="2 12">Belongs to the amiloride-sensitive sodium channel (TC 1.A.6) family.</text>
</comment>
<comment type="caution">
    <text evidence="14">The sequence shown here is derived from an EMBL/GenBank/DDBJ whole genome shotgun (WGS) entry which is preliminary data.</text>
</comment>
<proteinExistence type="inferred from homology"/>
<keyword evidence="4 12" id="KW-0894">Sodium channel</keyword>
<keyword evidence="11 12" id="KW-0407">Ion channel</keyword>
<dbReference type="Proteomes" id="UP000440578">
    <property type="component" value="Unassembled WGS sequence"/>
</dbReference>
<evidence type="ECO:0000256" key="3">
    <source>
        <dbReference type="ARBA" id="ARBA00022448"/>
    </source>
</evidence>
<dbReference type="GO" id="GO:0005886">
    <property type="term" value="C:plasma membrane"/>
    <property type="evidence" value="ECO:0007669"/>
    <property type="project" value="TreeGrafter"/>
</dbReference>
<organism evidence="14 15">
    <name type="scientific">Amphibalanus amphitrite</name>
    <name type="common">Striped barnacle</name>
    <name type="synonym">Balanus amphitrite</name>
    <dbReference type="NCBI Taxonomy" id="1232801"/>
    <lineage>
        <taxon>Eukaryota</taxon>
        <taxon>Metazoa</taxon>
        <taxon>Ecdysozoa</taxon>
        <taxon>Arthropoda</taxon>
        <taxon>Crustacea</taxon>
        <taxon>Multicrustacea</taxon>
        <taxon>Cirripedia</taxon>
        <taxon>Thoracica</taxon>
        <taxon>Thoracicalcarea</taxon>
        <taxon>Balanomorpha</taxon>
        <taxon>Balanoidea</taxon>
        <taxon>Balanidae</taxon>
        <taxon>Amphibalaninae</taxon>
        <taxon>Amphibalanus</taxon>
    </lineage>
</organism>
<evidence type="ECO:0000256" key="13">
    <source>
        <dbReference type="SAM" id="Phobius"/>
    </source>
</evidence>
<protein>
    <submittedName>
        <fullName evidence="14">Acid-sensing ion channel 1</fullName>
    </submittedName>
</protein>
<evidence type="ECO:0000256" key="11">
    <source>
        <dbReference type="ARBA" id="ARBA00023303"/>
    </source>
</evidence>
<evidence type="ECO:0000313" key="15">
    <source>
        <dbReference type="Proteomes" id="UP000440578"/>
    </source>
</evidence>
<keyword evidence="15" id="KW-1185">Reference proteome</keyword>
<reference evidence="14 15" key="1">
    <citation type="submission" date="2019-07" db="EMBL/GenBank/DDBJ databases">
        <title>Draft genome assembly of a fouling barnacle, Amphibalanus amphitrite (Darwin, 1854): The first reference genome for Thecostraca.</title>
        <authorList>
            <person name="Kim W."/>
        </authorList>
    </citation>
    <scope>NUCLEOTIDE SEQUENCE [LARGE SCALE GENOMIC DNA]</scope>
    <source>
        <strain evidence="14">SNU_AA5</strain>
        <tissue evidence="14">Soma without cirri and trophi</tissue>
    </source>
</reference>
<evidence type="ECO:0000256" key="6">
    <source>
        <dbReference type="ARBA" id="ARBA00022989"/>
    </source>
</evidence>
<dbReference type="EMBL" id="VIIS01001730">
    <property type="protein sequence ID" value="KAF0293704.1"/>
    <property type="molecule type" value="Genomic_DNA"/>
</dbReference>
<keyword evidence="3 12" id="KW-0813">Transport</keyword>
<evidence type="ECO:0000256" key="9">
    <source>
        <dbReference type="ARBA" id="ARBA00023136"/>
    </source>
</evidence>
<evidence type="ECO:0000256" key="7">
    <source>
        <dbReference type="ARBA" id="ARBA00023053"/>
    </source>
</evidence>